<dbReference type="AlphaFoldDB" id="A0A5B7B347"/>
<dbReference type="PANTHER" id="PTHR31198:SF1">
    <property type="entry name" value="CENTROSOMAL AT-AC SPLICING FACTOR"/>
    <property type="match status" value="1"/>
</dbReference>
<dbReference type="Pfam" id="PF14968">
    <property type="entry name" value="CCDC84"/>
    <property type="match status" value="1"/>
</dbReference>
<name>A0A5B7B347_DAVIN</name>
<dbReference type="InterPro" id="IPR028015">
    <property type="entry name" value="CCDC84-like"/>
</dbReference>
<protein>
    <submittedName>
        <fullName evidence="2">Putative TITAN-like protein</fullName>
    </submittedName>
</protein>
<sequence length="228" mass="26265">MEDHTQTNKSSPSPNPNPNPNPNTVTREKQKNNDTKKKKKKDQFEFCKVCKLNHDQGRHHNYFPNHTKSLSSFISRFQSKLSDLRFFLNNPSLLRPDHASRNRLWCVFCDSDIGEVGSSFACGNAINHLASVDHLKNLKDFLWKYGSGKDCVDSFRISEADLAKWEKKCKSLKSEAASEGSRGLLIGHSNGMRDIRHPIQNYLRLALFYMMLIRILLRAHKWIQIHGV</sequence>
<evidence type="ECO:0000313" key="2">
    <source>
        <dbReference type="EMBL" id="MPA62736.1"/>
    </source>
</evidence>
<gene>
    <name evidence="2" type="ORF">Din_032177</name>
</gene>
<dbReference type="PANTHER" id="PTHR31198">
    <property type="entry name" value="COILED-COIL DOMAIN-CONTAINING PROTEIN 84"/>
    <property type="match status" value="1"/>
</dbReference>
<evidence type="ECO:0000256" key="1">
    <source>
        <dbReference type="SAM" id="MobiDB-lite"/>
    </source>
</evidence>
<feature type="region of interest" description="Disordered" evidence="1">
    <location>
        <begin position="1"/>
        <end position="40"/>
    </location>
</feature>
<dbReference type="EMBL" id="GHES01032177">
    <property type="protein sequence ID" value="MPA62736.1"/>
    <property type="molecule type" value="Transcribed_RNA"/>
</dbReference>
<proteinExistence type="predicted"/>
<organism evidence="2">
    <name type="scientific">Davidia involucrata</name>
    <name type="common">Dove tree</name>
    <dbReference type="NCBI Taxonomy" id="16924"/>
    <lineage>
        <taxon>Eukaryota</taxon>
        <taxon>Viridiplantae</taxon>
        <taxon>Streptophyta</taxon>
        <taxon>Embryophyta</taxon>
        <taxon>Tracheophyta</taxon>
        <taxon>Spermatophyta</taxon>
        <taxon>Magnoliopsida</taxon>
        <taxon>eudicotyledons</taxon>
        <taxon>Gunneridae</taxon>
        <taxon>Pentapetalae</taxon>
        <taxon>asterids</taxon>
        <taxon>Cornales</taxon>
        <taxon>Nyssaceae</taxon>
        <taxon>Davidia</taxon>
    </lineage>
</organism>
<feature type="compositionally biased region" description="Basic and acidic residues" evidence="1">
    <location>
        <begin position="26"/>
        <end position="35"/>
    </location>
</feature>
<reference evidence="2" key="1">
    <citation type="submission" date="2019-08" db="EMBL/GenBank/DDBJ databases">
        <title>Reference gene set and small RNA set construction with multiple tissues from Davidia involucrata Baill.</title>
        <authorList>
            <person name="Yang H."/>
            <person name="Zhou C."/>
            <person name="Li G."/>
            <person name="Wang J."/>
            <person name="Gao P."/>
            <person name="Wang M."/>
            <person name="Wang R."/>
            <person name="Zhao Y."/>
        </authorList>
    </citation>
    <scope>NUCLEOTIDE SEQUENCE</scope>
    <source>
        <tissue evidence="2">Mixed with DoveR01_LX</tissue>
    </source>
</reference>
<accession>A0A5B7B347</accession>